<evidence type="ECO:0008006" key="3">
    <source>
        <dbReference type="Google" id="ProtNLM"/>
    </source>
</evidence>
<name>A0A821LSJ7_9NEOP</name>
<gene>
    <name evidence="1" type="ORF">PMACD_LOCUS980</name>
</gene>
<dbReference type="Proteomes" id="UP000663880">
    <property type="component" value="Unassembled WGS sequence"/>
</dbReference>
<evidence type="ECO:0000313" key="2">
    <source>
        <dbReference type="Proteomes" id="UP000663880"/>
    </source>
</evidence>
<dbReference type="OrthoDB" id="6932368at2759"/>
<sequence>MYQTLQLATRQLAVGKQETQSVDAATDCSHQSRRIFVTDKHSKLQYLVDTGSDLCCFPKRLAKNRRASADFDLSAANGSSIKTYGNISLHLNLGLRRDFPRKTQLISLYDFDGKWLKYNRHRHRDMAPNDPSYLKSYLERRTYFCVTIPSDVL</sequence>
<dbReference type="AlphaFoldDB" id="A0A821LSJ7"/>
<comment type="caution">
    <text evidence="1">The sequence shown here is derived from an EMBL/GenBank/DDBJ whole genome shotgun (WGS) entry which is preliminary data.</text>
</comment>
<organism evidence="1 2">
    <name type="scientific">Pieris macdunnoughi</name>
    <dbReference type="NCBI Taxonomy" id="345717"/>
    <lineage>
        <taxon>Eukaryota</taxon>
        <taxon>Metazoa</taxon>
        <taxon>Ecdysozoa</taxon>
        <taxon>Arthropoda</taxon>
        <taxon>Hexapoda</taxon>
        <taxon>Insecta</taxon>
        <taxon>Pterygota</taxon>
        <taxon>Neoptera</taxon>
        <taxon>Endopterygota</taxon>
        <taxon>Lepidoptera</taxon>
        <taxon>Glossata</taxon>
        <taxon>Ditrysia</taxon>
        <taxon>Papilionoidea</taxon>
        <taxon>Pieridae</taxon>
        <taxon>Pierinae</taxon>
        <taxon>Pieris</taxon>
    </lineage>
</organism>
<dbReference type="EMBL" id="CAJOBZ010000002">
    <property type="protein sequence ID" value="CAF4755719.1"/>
    <property type="molecule type" value="Genomic_DNA"/>
</dbReference>
<keyword evidence="2" id="KW-1185">Reference proteome</keyword>
<proteinExistence type="predicted"/>
<evidence type="ECO:0000313" key="1">
    <source>
        <dbReference type="EMBL" id="CAF4755719.1"/>
    </source>
</evidence>
<accession>A0A821LSJ7</accession>
<protein>
    <recommendedName>
        <fullName evidence="3">Peptidase A2 domain-containing protein</fullName>
    </recommendedName>
</protein>
<reference evidence="1" key="1">
    <citation type="submission" date="2021-02" db="EMBL/GenBank/DDBJ databases">
        <authorList>
            <person name="Steward A R."/>
        </authorList>
    </citation>
    <scope>NUCLEOTIDE SEQUENCE</scope>
</reference>